<keyword evidence="1" id="KW-1133">Transmembrane helix</keyword>
<comment type="caution">
    <text evidence="2">The sequence shown here is derived from an EMBL/GenBank/DDBJ whole genome shotgun (WGS) entry which is preliminary data.</text>
</comment>
<evidence type="ECO:0000313" key="2">
    <source>
        <dbReference type="EMBL" id="ORV37657.1"/>
    </source>
</evidence>
<evidence type="ECO:0000256" key="1">
    <source>
        <dbReference type="SAM" id="Phobius"/>
    </source>
</evidence>
<gene>
    <name evidence="2" type="ORF">AWC01_15540</name>
</gene>
<keyword evidence="1" id="KW-0472">Membrane</keyword>
<accession>A0A1X1T073</accession>
<proteinExistence type="predicted"/>
<evidence type="ECO:0000313" key="3">
    <source>
        <dbReference type="Proteomes" id="UP000193564"/>
    </source>
</evidence>
<dbReference type="AlphaFoldDB" id="A0A1X1T073"/>
<organism evidence="2 3">
    <name type="scientific">Mycolicibacterium doricum</name>
    <dbReference type="NCBI Taxonomy" id="126673"/>
    <lineage>
        <taxon>Bacteria</taxon>
        <taxon>Bacillati</taxon>
        <taxon>Actinomycetota</taxon>
        <taxon>Actinomycetes</taxon>
        <taxon>Mycobacteriales</taxon>
        <taxon>Mycobacteriaceae</taxon>
        <taxon>Mycolicibacterium</taxon>
    </lineage>
</organism>
<reference evidence="2 3" key="1">
    <citation type="submission" date="2016-01" db="EMBL/GenBank/DDBJ databases">
        <title>The new phylogeny of the genus Mycobacterium.</title>
        <authorList>
            <person name="Tarcisio F."/>
            <person name="Conor M."/>
            <person name="Antonella G."/>
            <person name="Elisabetta G."/>
            <person name="Giulia F.S."/>
            <person name="Sara T."/>
            <person name="Anna F."/>
            <person name="Clotilde B."/>
            <person name="Roberto B."/>
            <person name="Veronica D.S."/>
            <person name="Fabio R."/>
            <person name="Monica P."/>
            <person name="Olivier J."/>
            <person name="Enrico T."/>
            <person name="Nicola S."/>
        </authorList>
    </citation>
    <scope>NUCLEOTIDE SEQUENCE [LARGE SCALE GENOMIC DNA]</scope>
    <source>
        <strain evidence="2 3">DSM 44339</strain>
    </source>
</reference>
<keyword evidence="3" id="KW-1185">Reference proteome</keyword>
<feature type="transmembrane region" description="Helical" evidence="1">
    <location>
        <begin position="46"/>
        <end position="70"/>
    </location>
</feature>
<keyword evidence="1" id="KW-0812">Transmembrane</keyword>
<protein>
    <submittedName>
        <fullName evidence="2">Uncharacterized protein</fullName>
    </submittedName>
</protein>
<dbReference type="Proteomes" id="UP000193564">
    <property type="component" value="Unassembled WGS sequence"/>
</dbReference>
<name>A0A1X1T073_9MYCO</name>
<dbReference type="EMBL" id="LQOS01000046">
    <property type="protein sequence ID" value="ORV37657.1"/>
    <property type="molecule type" value="Genomic_DNA"/>
</dbReference>
<sequence>MILAVSGYPAYGGGRSLAVAVVITALTCAVSWVVAVFAFASALSGTISGVLMAIVLFGAPAASVLVFGFLARRLVTDRTAAGDVATPTTSEQP</sequence>
<feature type="transmembrane region" description="Helical" evidence="1">
    <location>
        <begin position="17"/>
        <end position="40"/>
    </location>
</feature>